<organism evidence="2 3">
    <name type="scientific">Klebsiella pneumoniae</name>
    <dbReference type="NCBI Taxonomy" id="573"/>
    <lineage>
        <taxon>Bacteria</taxon>
        <taxon>Pseudomonadati</taxon>
        <taxon>Pseudomonadota</taxon>
        <taxon>Gammaproteobacteria</taxon>
        <taxon>Enterobacterales</taxon>
        <taxon>Enterobacteriaceae</taxon>
        <taxon>Klebsiella/Raoultella group</taxon>
        <taxon>Klebsiella</taxon>
        <taxon>Klebsiella pneumoniae complex</taxon>
    </lineage>
</organism>
<dbReference type="GO" id="GO:0002098">
    <property type="term" value="P:tRNA wobble uridine modification"/>
    <property type="evidence" value="ECO:0007669"/>
    <property type="project" value="InterPro"/>
</dbReference>
<keyword evidence="2" id="KW-0808">Transferase</keyword>
<reference evidence="2 3" key="1">
    <citation type="submission" date="2018-06" db="EMBL/GenBank/DDBJ databases">
        <authorList>
            <consortium name="Pathogen Informatics"/>
            <person name="Doyle S."/>
        </authorList>
    </citation>
    <scope>NUCLEOTIDE SEQUENCE [LARGE SCALE GENOMIC DNA]</scope>
    <source>
        <strain evidence="2 3">NCTC9140</strain>
    </source>
</reference>
<name>A0A377TM51_KLEPN</name>
<accession>A0A377TM51</accession>
<evidence type="ECO:0000259" key="1">
    <source>
        <dbReference type="Pfam" id="PF26341"/>
    </source>
</evidence>
<dbReference type="AlphaFoldDB" id="A0A377TM51"/>
<dbReference type="Proteomes" id="UP000254938">
    <property type="component" value="Unassembled WGS sequence"/>
</dbReference>
<dbReference type="PANTHER" id="PTHR30401">
    <property type="entry name" value="TRNA 2-SELENOURIDINE SYNTHASE"/>
    <property type="match status" value="1"/>
</dbReference>
<protein>
    <submittedName>
        <fullName evidence="2">tRNA 2-selenouridine synthase</fullName>
        <ecNumber evidence="2">2.9.1.-</ecNumber>
    </submittedName>
</protein>
<dbReference type="EMBL" id="UGKQ01000007">
    <property type="protein sequence ID" value="STS80733.1"/>
    <property type="molecule type" value="Genomic_DNA"/>
</dbReference>
<proteinExistence type="predicted"/>
<dbReference type="EC" id="2.9.1.-" evidence="2"/>
<dbReference type="GO" id="GO:0043828">
    <property type="term" value="F:tRNA 2-selenouridine synthase activity"/>
    <property type="evidence" value="ECO:0007669"/>
    <property type="project" value="InterPro"/>
</dbReference>
<gene>
    <name evidence="2" type="primary">ybbB_1</name>
    <name evidence="2" type="ORF">NCTC9140_02450</name>
</gene>
<evidence type="ECO:0000313" key="3">
    <source>
        <dbReference type="Proteomes" id="UP000254938"/>
    </source>
</evidence>
<feature type="domain" description="tRNA 2-selenouridine synthase AAA" evidence="1">
    <location>
        <begin position="1"/>
        <end position="139"/>
    </location>
</feature>
<dbReference type="InterPro" id="IPR058840">
    <property type="entry name" value="AAA_SelU"/>
</dbReference>
<evidence type="ECO:0000313" key="2">
    <source>
        <dbReference type="EMBL" id="STS80733.1"/>
    </source>
</evidence>
<sequence length="174" mass="20585">MLEDEGHMIGANHLPESLRLRMAQSPLAVVEDPFDVRLERLREEYFDRMYRDFIAAYGEEKGWQAYGEYLHHGLFAIRRRLGLQRFAQLTERLDEALVQQQRTASTEAHFAWLVPLLEEYYDPMYRYQLGKKPGKFSFAAAGRRSQPGWRSNRMLYCPGLRRKRLSRATGRRDL</sequence>
<dbReference type="Pfam" id="PF26341">
    <property type="entry name" value="AAA_SelU"/>
    <property type="match status" value="1"/>
</dbReference>
<dbReference type="InterPro" id="IPR017582">
    <property type="entry name" value="SelU"/>
</dbReference>
<dbReference type="PANTHER" id="PTHR30401:SF0">
    <property type="entry name" value="TRNA 2-SELENOURIDINE SYNTHASE"/>
    <property type="match status" value="1"/>
</dbReference>